<keyword evidence="2" id="KW-1185">Reference proteome</keyword>
<dbReference type="Proteomes" id="UP000612899">
    <property type="component" value="Unassembled WGS sequence"/>
</dbReference>
<evidence type="ECO:0000313" key="2">
    <source>
        <dbReference type="Proteomes" id="UP000612899"/>
    </source>
</evidence>
<dbReference type="Gene3D" id="3.30.450.40">
    <property type="match status" value="1"/>
</dbReference>
<accession>A0A8J3Q1A7</accession>
<reference evidence="1" key="1">
    <citation type="submission" date="2021-01" db="EMBL/GenBank/DDBJ databases">
        <title>Whole genome shotgun sequence of Rhizocola hellebori NBRC 109834.</title>
        <authorList>
            <person name="Komaki H."/>
            <person name="Tamura T."/>
        </authorList>
    </citation>
    <scope>NUCLEOTIDE SEQUENCE</scope>
    <source>
        <strain evidence="1">NBRC 109834</strain>
    </source>
</reference>
<sequence length="133" mass="14799">MSARQLVEADGATFVALDGEKCFYADEDSISPLWKGERFPVEHCIGGWAMTHQQTAVVPDIRLDDRITQSFYARTFVRSLVMVPIDVPAPVSAVGVYWSRVRRATDEEVTRLIRLAEAAGQALHRIAPPREGS</sequence>
<name>A0A8J3Q1A7_9ACTN</name>
<evidence type="ECO:0000313" key="1">
    <source>
        <dbReference type="EMBL" id="GIH01953.1"/>
    </source>
</evidence>
<dbReference type="EMBL" id="BONY01000001">
    <property type="protein sequence ID" value="GIH01953.1"/>
    <property type="molecule type" value="Genomic_DNA"/>
</dbReference>
<dbReference type="InterPro" id="IPR029016">
    <property type="entry name" value="GAF-like_dom_sf"/>
</dbReference>
<dbReference type="SUPFAM" id="SSF55781">
    <property type="entry name" value="GAF domain-like"/>
    <property type="match status" value="1"/>
</dbReference>
<gene>
    <name evidence="1" type="ORF">Rhe02_00200</name>
</gene>
<dbReference type="AlphaFoldDB" id="A0A8J3Q1A7"/>
<comment type="caution">
    <text evidence="1">The sequence shown here is derived from an EMBL/GenBank/DDBJ whole genome shotgun (WGS) entry which is preliminary data.</text>
</comment>
<protein>
    <recommendedName>
        <fullName evidence="3">GAF domain-containing protein</fullName>
    </recommendedName>
</protein>
<organism evidence="1 2">
    <name type="scientific">Rhizocola hellebori</name>
    <dbReference type="NCBI Taxonomy" id="1392758"/>
    <lineage>
        <taxon>Bacteria</taxon>
        <taxon>Bacillati</taxon>
        <taxon>Actinomycetota</taxon>
        <taxon>Actinomycetes</taxon>
        <taxon>Micromonosporales</taxon>
        <taxon>Micromonosporaceae</taxon>
        <taxon>Rhizocola</taxon>
    </lineage>
</organism>
<evidence type="ECO:0008006" key="3">
    <source>
        <dbReference type="Google" id="ProtNLM"/>
    </source>
</evidence>
<proteinExistence type="predicted"/>